<sequence>MSTRHPLTRRALLAAALSTLACGGTPALAQAPFPDRPLKLVIGFAPGGSTDVVGRLIAQKMSVELGKPVVVINRPGASGAIGTTEVARAEPDGYTVLVNIVTTAVINPLTQKNLQYDPVKDLQPVAMVGKLPNVIILNKNVPARNLQEFIAWAKANPGKVTFGTGGAGGVQHLSGELLAKMAGIQMTHVPYKGAAPAIQDLLAGNITAVFDNVTGPISLIKAGQVTALGVTTEERIAVLPDVPTIAESGLPAFKNSSWISIFTRAGVPPAVLARLESAVLAAARDPETVAKLKELGAVPSPMNTAELDRFWRSEFTYWRDAIKAANLSLE</sequence>
<dbReference type="Gene3D" id="3.40.190.10">
    <property type="entry name" value="Periplasmic binding protein-like II"/>
    <property type="match status" value="1"/>
</dbReference>
<keyword evidence="4" id="KW-1185">Reference proteome</keyword>
<dbReference type="PANTHER" id="PTHR42928">
    <property type="entry name" value="TRICARBOXYLATE-BINDING PROTEIN"/>
    <property type="match status" value="1"/>
</dbReference>
<organism evidence="3 4">
    <name type="scientific">Pigmentiphaga kullae</name>
    <dbReference type="NCBI Taxonomy" id="151784"/>
    <lineage>
        <taxon>Bacteria</taxon>
        <taxon>Pseudomonadati</taxon>
        <taxon>Pseudomonadota</taxon>
        <taxon>Betaproteobacteria</taxon>
        <taxon>Burkholderiales</taxon>
        <taxon>Alcaligenaceae</taxon>
        <taxon>Pigmentiphaga</taxon>
    </lineage>
</organism>
<dbReference type="Proteomes" id="UP000292445">
    <property type="component" value="Unassembled WGS sequence"/>
</dbReference>
<dbReference type="CDD" id="cd07012">
    <property type="entry name" value="PBP2_Bug_TTT"/>
    <property type="match status" value="1"/>
</dbReference>
<dbReference type="AlphaFoldDB" id="A0A4Q7NNN7"/>
<comment type="caution">
    <text evidence="3">The sequence shown here is derived from an EMBL/GenBank/DDBJ whole genome shotgun (WGS) entry which is preliminary data.</text>
</comment>
<gene>
    <name evidence="3" type="ORF">EV675_2740</name>
</gene>
<accession>A0A4Q7NNN7</accession>
<evidence type="ECO:0000256" key="2">
    <source>
        <dbReference type="SAM" id="SignalP"/>
    </source>
</evidence>
<dbReference type="PIRSF" id="PIRSF017082">
    <property type="entry name" value="YflP"/>
    <property type="match status" value="1"/>
</dbReference>
<keyword evidence="2" id="KW-0732">Signal</keyword>
<feature type="chain" id="PRO_5020326720" evidence="2">
    <location>
        <begin position="30"/>
        <end position="330"/>
    </location>
</feature>
<dbReference type="InterPro" id="IPR006311">
    <property type="entry name" value="TAT_signal"/>
</dbReference>
<proteinExistence type="inferred from homology"/>
<dbReference type="InterPro" id="IPR005064">
    <property type="entry name" value="BUG"/>
</dbReference>
<dbReference type="PANTHER" id="PTHR42928:SF5">
    <property type="entry name" value="BLR1237 PROTEIN"/>
    <property type="match status" value="1"/>
</dbReference>
<evidence type="ECO:0000313" key="4">
    <source>
        <dbReference type="Proteomes" id="UP000292445"/>
    </source>
</evidence>
<dbReference type="Gene3D" id="3.40.190.150">
    <property type="entry name" value="Bordetella uptake gene, domain 1"/>
    <property type="match status" value="1"/>
</dbReference>
<dbReference type="InterPro" id="IPR042100">
    <property type="entry name" value="Bug_dom1"/>
</dbReference>
<evidence type="ECO:0000313" key="3">
    <source>
        <dbReference type="EMBL" id="RZS86692.1"/>
    </source>
</evidence>
<dbReference type="PROSITE" id="PS51257">
    <property type="entry name" value="PROKAR_LIPOPROTEIN"/>
    <property type="match status" value="1"/>
</dbReference>
<reference evidence="3 4" key="1">
    <citation type="submission" date="2019-02" db="EMBL/GenBank/DDBJ databases">
        <title>Genomic Encyclopedia of Type Strains, Phase IV (KMG-IV): sequencing the most valuable type-strain genomes for metagenomic binning, comparative biology and taxonomic classification.</title>
        <authorList>
            <person name="Goeker M."/>
        </authorList>
    </citation>
    <scope>NUCLEOTIDE SEQUENCE [LARGE SCALE GENOMIC DNA]</scope>
    <source>
        <strain evidence="3 4">K24</strain>
    </source>
</reference>
<protein>
    <submittedName>
        <fullName evidence="3">Tripartite-type tricarboxylate transporter receptor subunit TctC</fullName>
    </submittedName>
</protein>
<dbReference type="PROSITE" id="PS51318">
    <property type="entry name" value="TAT"/>
    <property type="match status" value="1"/>
</dbReference>
<dbReference type="EMBL" id="SGXC01000001">
    <property type="protein sequence ID" value="RZS86692.1"/>
    <property type="molecule type" value="Genomic_DNA"/>
</dbReference>
<evidence type="ECO:0000256" key="1">
    <source>
        <dbReference type="ARBA" id="ARBA00006987"/>
    </source>
</evidence>
<dbReference type="Pfam" id="PF03401">
    <property type="entry name" value="TctC"/>
    <property type="match status" value="1"/>
</dbReference>
<feature type="signal peptide" evidence="2">
    <location>
        <begin position="1"/>
        <end position="29"/>
    </location>
</feature>
<dbReference type="OrthoDB" id="9780943at2"/>
<dbReference type="RefSeq" id="WP_130357762.1">
    <property type="nucleotide sequence ID" value="NZ_SGXC01000001.1"/>
</dbReference>
<comment type="similarity">
    <text evidence="1">Belongs to the UPF0065 (bug) family.</text>
</comment>
<name>A0A4Q7NNN7_9BURK</name>
<keyword evidence="3" id="KW-0675">Receptor</keyword>
<dbReference type="SUPFAM" id="SSF53850">
    <property type="entry name" value="Periplasmic binding protein-like II"/>
    <property type="match status" value="1"/>
</dbReference>